<name>A0A1H8HBM0_9BACL</name>
<dbReference type="EMBL" id="FOCQ01000026">
    <property type="protein sequence ID" value="SEN80408.1"/>
    <property type="molecule type" value="Genomic_DNA"/>
</dbReference>
<proteinExistence type="predicted"/>
<keyword evidence="4" id="KW-1185">Reference proteome</keyword>
<evidence type="ECO:0000313" key="2">
    <source>
        <dbReference type="EMBL" id="SEN78159.1"/>
    </source>
</evidence>
<dbReference type="RefSeq" id="WP_089970822.1">
    <property type="nucleotide sequence ID" value="NZ_FOCQ01000013.1"/>
</dbReference>
<dbReference type="STRING" id="1173111.SAMN05444955_113126"/>
<protein>
    <submittedName>
        <fullName evidence="1">Uncharacterized protein</fullName>
    </submittedName>
</protein>
<dbReference type="Proteomes" id="UP000199695">
    <property type="component" value="Unassembled WGS sequence"/>
</dbReference>
<sequence length="77" mass="8964">MKKAIQRRLKSLGRWEVIQIGNYVIQRYSQFYSYICYDAHTGRNLGGGSLGLISHKLKDLIKQDKRPIKQADFLHSL</sequence>
<organism evidence="1 4">
    <name type="scientific">Lihuaxuella thermophila</name>
    <dbReference type="NCBI Taxonomy" id="1173111"/>
    <lineage>
        <taxon>Bacteria</taxon>
        <taxon>Bacillati</taxon>
        <taxon>Bacillota</taxon>
        <taxon>Bacilli</taxon>
        <taxon>Bacillales</taxon>
        <taxon>Thermoactinomycetaceae</taxon>
        <taxon>Lihuaxuella</taxon>
    </lineage>
</organism>
<dbReference type="EMBL" id="FOCQ01000013">
    <property type="protein sequence ID" value="SEN53434.1"/>
    <property type="molecule type" value="Genomic_DNA"/>
</dbReference>
<gene>
    <name evidence="1" type="ORF">SAMN05444955_113126</name>
    <name evidence="2" type="ORF">SAMN05444955_12333</name>
    <name evidence="3" type="ORF">SAMN05444955_1269</name>
</gene>
<accession>A0A1H8HBM0</accession>
<dbReference type="AlphaFoldDB" id="A0A1H8HBM0"/>
<evidence type="ECO:0000313" key="1">
    <source>
        <dbReference type="EMBL" id="SEN53434.1"/>
    </source>
</evidence>
<evidence type="ECO:0000313" key="4">
    <source>
        <dbReference type="Proteomes" id="UP000199695"/>
    </source>
</evidence>
<dbReference type="EMBL" id="FOCQ01000023">
    <property type="protein sequence ID" value="SEN78159.1"/>
    <property type="molecule type" value="Genomic_DNA"/>
</dbReference>
<reference evidence="1 4" key="1">
    <citation type="submission" date="2016-10" db="EMBL/GenBank/DDBJ databases">
        <authorList>
            <person name="de Groot N.N."/>
        </authorList>
    </citation>
    <scope>NUCLEOTIDE SEQUENCE [LARGE SCALE GENOMIC DNA]</scope>
    <source>
        <strain evidence="1 4">DSM 46701</strain>
    </source>
</reference>
<evidence type="ECO:0000313" key="3">
    <source>
        <dbReference type="EMBL" id="SEN80408.1"/>
    </source>
</evidence>